<dbReference type="GO" id="GO:0016787">
    <property type="term" value="F:hydrolase activity"/>
    <property type="evidence" value="ECO:0007669"/>
    <property type="project" value="UniProtKB-KW"/>
</dbReference>
<feature type="domain" description="Alpha/beta hydrolase fold-3" evidence="2">
    <location>
        <begin position="37"/>
        <end position="150"/>
    </location>
</feature>
<gene>
    <name evidence="3" type="ORF">ASPGLDRAFT_64569</name>
</gene>
<dbReference type="OrthoDB" id="19653at2759"/>
<dbReference type="STRING" id="1160497.A0A1L9VU84"/>
<reference evidence="4" key="1">
    <citation type="journal article" date="2017" name="Genome Biol.">
        <title>Comparative genomics reveals high biological diversity and specific adaptations in the industrially and medically important fungal genus Aspergillus.</title>
        <authorList>
            <person name="de Vries R.P."/>
            <person name="Riley R."/>
            <person name="Wiebenga A."/>
            <person name="Aguilar-Osorio G."/>
            <person name="Amillis S."/>
            <person name="Uchima C.A."/>
            <person name="Anderluh G."/>
            <person name="Asadollahi M."/>
            <person name="Askin M."/>
            <person name="Barry K."/>
            <person name="Battaglia E."/>
            <person name="Bayram O."/>
            <person name="Benocci T."/>
            <person name="Braus-Stromeyer S.A."/>
            <person name="Caldana C."/>
            <person name="Canovas D."/>
            <person name="Cerqueira G.C."/>
            <person name="Chen F."/>
            <person name="Chen W."/>
            <person name="Choi C."/>
            <person name="Clum A."/>
            <person name="Dos Santos R.A."/>
            <person name="Damasio A.R."/>
            <person name="Diallinas G."/>
            <person name="Emri T."/>
            <person name="Fekete E."/>
            <person name="Flipphi M."/>
            <person name="Freyberg S."/>
            <person name="Gallo A."/>
            <person name="Gournas C."/>
            <person name="Habgood R."/>
            <person name="Hainaut M."/>
            <person name="Harispe M.L."/>
            <person name="Henrissat B."/>
            <person name="Hilden K.S."/>
            <person name="Hope R."/>
            <person name="Hossain A."/>
            <person name="Karabika E."/>
            <person name="Karaffa L."/>
            <person name="Karanyi Z."/>
            <person name="Krasevec N."/>
            <person name="Kuo A."/>
            <person name="Kusch H."/>
            <person name="LaButti K."/>
            <person name="Lagendijk E.L."/>
            <person name="Lapidus A."/>
            <person name="Levasseur A."/>
            <person name="Lindquist E."/>
            <person name="Lipzen A."/>
            <person name="Logrieco A.F."/>
            <person name="MacCabe A."/>
            <person name="Maekelae M.R."/>
            <person name="Malavazi I."/>
            <person name="Melin P."/>
            <person name="Meyer V."/>
            <person name="Mielnichuk N."/>
            <person name="Miskei M."/>
            <person name="Molnar A.P."/>
            <person name="Mule G."/>
            <person name="Ngan C.Y."/>
            <person name="Orejas M."/>
            <person name="Orosz E."/>
            <person name="Ouedraogo J.P."/>
            <person name="Overkamp K.M."/>
            <person name="Park H.-S."/>
            <person name="Perrone G."/>
            <person name="Piumi F."/>
            <person name="Punt P.J."/>
            <person name="Ram A.F."/>
            <person name="Ramon A."/>
            <person name="Rauscher S."/>
            <person name="Record E."/>
            <person name="Riano-Pachon D.M."/>
            <person name="Robert V."/>
            <person name="Roehrig J."/>
            <person name="Ruller R."/>
            <person name="Salamov A."/>
            <person name="Salih N.S."/>
            <person name="Samson R.A."/>
            <person name="Sandor E."/>
            <person name="Sanguinetti M."/>
            <person name="Schuetze T."/>
            <person name="Sepcic K."/>
            <person name="Shelest E."/>
            <person name="Sherlock G."/>
            <person name="Sophianopoulou V."/>
            <person name="Squina F.M."/>
            <person name="Sun H."/>
            <person name="Susca A."/>
            <person name="Todd R.B."/>
            <person name="Tsang A."/>
            <person name="Unkles S.E."/>
            <person name="van de Wiele N."/>
            <person name="van Rossen-Uffink D."/>
            <person name="Oliveira J.V."/>
            <person name="Vesth T.C."/>
            <person name="Visser J."/>
            <person name="Yu J.-H."/>
            <person name="Zhou M."/>
            <person name="Andersen M.R."/>
            <person name="Archer D.B."/>
            <person name="Baker S.E."/>
            <person name="Benoit I."/>
            <person name="Brakhage A.A."/>
            <person name="Braus G.H."/>
            <person name="Fischer R."/>
            <person name="Frisvad J.C."/>
            <person name="Goldman G.H."/>
            <person name="Houbraken J."/>
            <person name="Oakley B."/>
            <person name="Pocsi I."/>
            <person name="Scazzocchio C."/>
            <person name="Seiboth B."/>
            <person name="vanKuyk P.A."/>
            <person name="Wortman J."/>
            <person name="Dyer P.S."/>
            <person name="Grigoriev I.V."/>
        </authorList>
    </citation>
    <scope>NUCLEOTIDE SEQUENCE [LARGE SCALE GENOMIC DNA]</scope>
    <source>
        <strain evidence="4">CBS 516.65</strain>
    </source>
</reference>
<dbReference type="SUPFAM" id="SSF53474">
    <property type="entry name" value="alpha/beta-Hydrolases"/>
    <property type="match status" value="1"/>
</dbReference>
<name>A0A1L9VU84_ASPGL</name>
<dbReference type="PANTHER" id="PTHR48081:SF3">
    <property type="entry name" value="ALPHA_BETA HYDROLASE FOLD-3 DOMAIN-CONTAINING PROTEIN"/>
    <property type="match status" value="1"/>
</dbReference>
<dbReference type="PANTHER" id="PTHR48081">
    <property type="entry name" value="AB HYDROLASE SUPERFAMILY PROTEIN C4A8.06C"/>
    <property type="match status" value="1"/>
</dbReference>
<accession>A0A1L9VU84</accession>
<keyword evidence="4" id="KW-1185">Reference proteome</keyword>
<dbReference type="Gene3D" id="3.40.50.1820">
    <property type="entry name" value="alpha/beta hydrolase"/>
    <property type="match status" value="1"/>
</dbReference>
<dbReference type="AlphaFoldDB" id="A0A1L9VU84"/>
<dbReference type="Proteomes" id="UP000184300">
    <property type="component" value="Unassembled WGS sequence"/>
</dbReference>
<evidence type="ECO:0000313" key="4">
    <source>
        <dbReference type="Proteomes" id="UP000184300"/>
    </source>
</evidence>
<dbReference type="InterPro" id="IPR029058">
    <property type="entry name" value="AB_hydrolase_fold"/>
</dbReference>
<proteinExistence type="predicted"/>
<dbReference type="Pfam" id="PF07859">
    <property type="entry name" value="Abhydrolase_3"/>
    <property type="match status" value="1"/>
</dbReference>
<evidence type="ECO:0000259" key="2">
    <source>
        <dbReference type="Pfam" id="PF07859"/>
    </source>
</evidence>
<keyword evidence="1" id="KW-0378">Hydrolase</keyword>
<dbReference type="InterPro" id="IPR013094">
    <property type="entry name" value="AB_hydrolase_3"/>
</dbReference>
<dbReference type="RefSeq" id="XP_022404136.1">
    <property type="nucleotide sequence ID" value="XM_022548792.1"/>
</dbReference>
<protein>
    <recommendedName>
        <fullName evidence="2">Alpha/beta hydrolase fold-3 domain-containing protein</fullName>
    </recommendedName>
</protein>
<dbReference type="GeneID" id="34465052"/>
<sequence length="322" mass="35335">MVEETSVYTYKTAGRLSLGIDVSIPPGFDKEKGIVSIHYHGGFLVIGEKTTFPPHWLINACHRRGWAYATPSYRLLPEAEGSQVLSDAIDAAQWVHDNISKRIILAGSSAGGYLALAAAAHSQTPRPLAVLSIYGMLNPVGNRYTHPGRGLRKPVENLSKVLTTISDSMRCGEIIDGYAFPENPMADQRFRWIAAMHQAAWIPDVLTRVSGLAELIREQGTESIPQEHRQLFPATWGLSSGFPPTALLHGNEDVLVDSEQSAGVTDILKSLGVDVILECVEGQGHGFEAKEFIDLDSETNEERPFNPNLRRIIAFLESHVSI</sequence>
<evidence type="ECO:0000313" key="3">
    <source>
        <dbReference type="EMBL" id="OJJ87447.1"/>
    </source>
</evidence>
<evidence type="ECO:0000256" key="1">
    <source>
        <dbReference type="ARBA" id="ARBA00022801"/>
    </source>
</evidence>
<organism evidence="3 4">
    <name type="scientific">Aspergillus glaucus CBS 516.65</name>
    <dbReference type="NCBI Taxonomy" id="1160497"/>
    <lineage>
        <taxon>Eukaryota</taxon>
        <taxon>Fungi</taxon>
        <taxon>Dikarya</taxon>
        <taxon>Ascomycota</taxon>
        <taxon>Pezizomycotina</taxon>
        <taxon>Eurotiomycetes</taxon>
        <taxon>Eurotiomycetidae</taxon>
        <taxon>Eurotiales</taxon>
        <taxon>Aspergillaceae</taxon>
        <taxon>Aspergillus</taxon>
        <taxon>Aspergillus subgen. Aspergillus</taxon>
    </lineage>
</organism>
<dbReference type="EMBL" id="KV878891">
    <property type="protein sequence ID" value="OJJ87447.1"/>
    <property type="molecule type" value="Genomic_DNA"/>
</dbReference>
<dbReference type="VEuPathDB" id="FungiDB:ASPGLDRAFT_64569"/>
<dbReference type="InterPro" id="IPR050300">
    <property type="entry name" value="GDXG_lipolytic_enzyme"/>
</dbReference>